<dbReference type="EMBL" id="JAENJH010000002">
    <property type="protein sequence ID" value="MBK1785135.1"/>
    <property type="molecule type" value="Genomic_DNA"/>
</dbReference>
<organism evidence="1 2">
    <name type="scientific">Prauserella cavernicola</name>
    <dbReference type="NCBI Taxonomy" id="2800127"/>
    <lineage>
        <taxon>Bacteria</taxon>
        <taxon>Bacillati</taxon>
        <taxon>Actinomycetota</taxon>
        <taxon>Actinomycetes</taxon>
        <taxon>Pseudonocardiales</taxon>
        <taxon>Pseudonocardiaceae</taxon>
        <taxon>Prauserella</taxon>
    </lineage>
</organism>
<reference evidence="1" key="1">
    <citation type="submission" date="2020-12" db="EMBL/GenBank/DDBJ databases">
        <title>Prauserella sp. ASG 168, a novel actinomycete isolated from cave rock.</title>
        <authorList>
            <person name="Suriyachadkun C."/>
        </authorList>
    </citation>
    <scope>NUCLEOTIDE SEQUENCE</scope>
    <source>
        <strain evidence="1">ASG 168</strain>
    </source>
</reference>
<dbReference type="Proteomes" id="UP000635245">
    <property type="component" value="Unassembled WGS sequence"/>
</dbReference>
<gene>
    <name evidence="1" type="ORF">JHE00_12440</name>
</gene>
<accession>A0A934QRA8</accession>
<evidence type="ECO:0000313" key="1">
    <source>
        <dbReference type="EMBL" id="MBK1785135.1"/>
    </source>
</evidence>
<name>A0A934QRA8_9PSEU</name>
<evidence type="ECO:0000313" key="2">
    <source>
        <dbReference type="Proteomes" id="UP000635245"/>
    </source>
</evidence>
<keyword evidence="2" id="KW-1185">Reference proteome</keyword>
<comment type="caution">
    <text evidence="1">The sequence shown here is derived from an EMBL/GenBank/DDBJ whole genome shotgun (WGS) entry which is preliminary data.</text>
</comment>
<dbReference type="AlphaFoldDB" id="A0A934QRA8"/>
<protein>
    <submittedName>
        <fullName evidence="1">Uncharacterized protein</fullName>
    </submittedName>
</protein>
<dbReference type="RefSeq" id="WP_200318031.1">
    <property type="nucleotide sequence ID" value="NZ_JAENJH010000002.1"/>
</dbReference>
<sequence>MARANVLTQPIVKTGVEPELTAPTVDGDVIDTGRVLLMVDNAGASPVTVTVQTPLTVDGLAVDELAVQVPAGGRRLIGPFSKTTFGRPTGQPDSGRAYVDYSAVADVTRGVFSL</sequence>
<proteinExistence type="predicted"/>